<keyword evidence="3" id="KW-1185">Reference proteome</keyword>
<reference evidence="2" key="1">
    <citation type="submission" date="2022-06" db="EMBL/GenBank/DDBJ databases">
        <title>Complete genome of Pseudomonas hydrolytica DSWY01T.</title>
        <authorList>
            <person name="Jung J."/>
            <person name="Jeon C.O."/>
        </authorList>
    </citation>
    <scope>NUCLEOTIDE SEQUENCE</scope>
    <source>
        <strain evidence="2">DSWY01</strain>
    </source>
</reference>
<evidence type="ECO:0000313" key="2">
    <source>
        <dbReference type="EMBL" id="USR37617.1"/>
    </source>
</evidence>
<sequence>MSLTRGWPHHLRRAASIMLWVILLLAIAAAINVLGIHLAGGIEGWRQWLADHAGHFLVWRLLLYAGTAWGWIWMRRRVLAREPGARQRLLRAEIAAVVAVATLEISQMTGG</sequence>
<dbReference type="RefSeq" id="WP_065985208.1">
    <property type="nucleotide sequence ID" value="NZ_CP099397.1"/>
</dbReference>
<evidence type="ECO:0000256" key="1">
    <source>
        <dbReference type="SAM" id="Phobius"/>
    </source>
</evidence>
<keyword evidence="1" id="KW-0812">Transmembrane</keyword>
<gene>
    <name evidence="2" type="ORF">L1F06_013020</name>
</gene>
<evidence type="ECO:0000313" key="3">
    <source>
        <dbReference type="Proteomes" id="UP001054897"/>
    </source>
</evidence>
<dbReference type="GeneID" id="300081909"/>
<feature type="transmembrane region" description="Helical" evidence="1">
    <location>
        <begin position="56"/>
        <end position="74"/>
    </location>
</feature>
<accession>A0ABY5A1I8</accession>
<dbReference type="Proteomes" id="UP001054897">
    <property type="component" value="Chromosome"/>
</dbReference>
<dbReference type="EMBL" id="CP099397">
    <property type="protein sequence ID" value="USR37617.1"/>
    <property type="molecule type" value="Genomic_DNA"/>
</dbReference>
<keyword evidence="1" id="KW-1133">Transmembrane helix</keyword>
<name>A0ABY5A1I8_9GAMM</name>
<proteinExistence type="predicted"/>
<protein>
    <submittedName>
        <fullName evidence="2">Uncharacterized protein</fullName>
    </submittedName>
</protein>
<feature type="transmembrane region" description="Helical" evidence="1">
    <location>
        <begin position="14"/>
        <end position="36"/>
    </location>
</feature>
<keyword evidence="1" id="KW-0472">Membrane</keyword>
<organism evidence="2 3">
    <name type="scientific">Ectopseudomonas hydrolytica</name>
    <dbReference type="NCBI Taxonomy" id="2493633"/>
    <lineage>
        <taxon>Bacteria</taxon>
        <taxon>Pseudomonadati</taxon>
        <taxon>Pseudomonadota</taxon>
        <taxon>Gammaproteobacteria</taxon>
        <taxon>Pseudomonadales</taxon>
        <taxon>Pseudomonadaceae</taxon>
        <taxon>Ectopseudomonas</taxon>
    </lineage>
</organism>